<evidence type="ECO:0000313" key="2">
    <source>
        <dbReference type="Proteomes" id="UP000008068"/>
    </source>
</evidence>
<reference evidence="2" key="1">
    <citation type="submission" date="2011-07" db="EMBL/GenBank/DDBJ databases">
        <authorList>
            <consortium name="Caenorhabditis brenneri Sequencing and Analysis Consortium"/>
            <person name="Wilson R.K."/>
        </authorList>
    </citation>
    <scope>NUCLEOTIDE SEQUENCE [LARGE SCALE GENOMIC DNA]</scope>
    <source>
        <strain evidence="2">PB2801</strain>
    </source>
</reference>
<evidence type="ECO:0000313" key="1">
    <source>
        <dbReference type="EMBL" id="EGT29891.1"/>
    </source>
</evidence>
<accession>G0M6Z2</accession>
<dbReference type="Proteomes" id="UP000008068">
    <property type="component" value="Unassembled WGS sequence"/>
</dbReference>
<proteinExistence type="predicted"/>
<sequence>METQAEAFMSAVNESVNQY</sequence>
<protein>
    <submittedName>
        <fullName evidence="1">Uncharacterized protein</fullName>
    </submittedName>
</protein>
<organism evidence="2">
    <name type="scientific">Caenorhabditis brenneri</name>
    <name type="common">Nematode worm</name>
    <dbReference type="NCBI Taxonomy" id="135651"/>
    <lineage>
        <taxon>Eukaryota</taxon>
        <taxon>Metazoa</taxon>
        <taxon>Ecdysozoa</taxon>
        <taxon>Nematoda</taxon>
        <taxon>Chromadorea</taxon>
        <taxon>Rhabditida</taxon>
        <taxon>Rhabditina</taxon>
        <taxon>Rhabditomorpha</taxon>
        <taxon>Rhabditoidea</taxon>
        <taxon>Rhabditidae</taxon>
        <taxon>Peloderinae</taxon>
        <taxon>Caenorhabditis</taxon>
    </lineage>
</organism>
<keyword evidence="2" id="KW-1185">Reference proteome</keyword>
<dbReference type="InParanoid" id="G0M6Z2"/>
<gene>
    <name evidence="1" type="ORF">CAEBREN_32465</name>
</gene>
<dbReference type="AlphaFoldDB" id="G0M6Z2"/>
<dbReference type="EMBL" id="GL379786">
    <property type="protein sequence ID" value="EGT29891.1"/>
    <property type="molecule type" value="Genomic_DNA"/>
</dbReference>
<name>G0M6Z2_CAEBE</name>